<feature type="transmembrane region" description="Helical" evidence="1">
    <location>
        <begin position="171"/>
        <end position="191"/>
    </location>
</feature>
<reference evidence="2" key="1">
    <citation type="submission" date="2016-03" db="EMBL/GenBank/DDBJ databases">
        <authorList>
            <person name="Ploux O."/>
        </authorList>
    </citation>
    <scope>NUCLEOTIDE SEQUENCE</scope>
    <source>
        <strain evidence="2">UC1</strain>
    </source>
</reference>
<feature type="transmembrane region" description="Helical" evidence="1">
    <location>
        <begin position="138"/>
        <end position="159"/>
    </location>
</feature>
<dbReference type="EMBL" id="FLQR01000008">
    <property type="protein sequence ID" value="SBS73567.1"/>
    <property type="molecule type" value="Genomic_DNA"/>
</dbReference>
<organism evidence="2">
    <name type="scientific">uncultured Microbacterium sp</name>
    <dbReference type="NCBI Taxonomy" id="191216"/>
    <lineage>
        <taxon>Bacteria</taxon>
        <taxon>Bacillati</taxon>
        <taxon>Actinomycetota</taxon>
        <taxon>Actinomycetes</taxon>
        <taxon>Micrococcales</taxon>
        <taxon>Microbacteriaceae</taxon>
        <taxon>Microbacterium</taxon>
        <taxon>environmental samples</taxon>
    </lineage>
</organism>
<protein>
    <submittedName>
        <fullName evidence="2">ABC transporter</fullName>
    </submittedName>
</protein>
<accession>A0A1Y5P4J6</accession>
<evidence type="ECO:0000313" key="2">
    <source>
        <dbReference type="EMBL" id="SBS73567.1"/>
    </source>
</evidence>
<dbReference type="PANTHER" id="PTHR43471">
    <property type="entry name" value="ABC TRANSPORTER PERMEASE"/>
    <property type="match status" value="1"/>
</dbReference>
<feature type="transmembrane region" description="Helical" evidence="1">
    <location>
        <begin position="324"/>
        <end position="343"/>
    </location>
</feature>
<name>A0A1Y5P4J6_9MICO</name>
<feature type="transmembrane region" description="Helical" evidence="1">
    <location>
        <begin position="51"/>
        <end position="70"/>
    </location>
</feature>
<keyword evidence="1" id="KW-0472">Membrane</keyword>
<keyword evidence="1" id="KW-0812">Transmembrane</keyword>
<evidence type="ECO:0000256" key="1">
    <source>
        <dbReference type="SAM" id="Phobius"/>
    </source>
</evidence>
<dbReference type="RefSeq" id="WP_295576649.1">
    <property type="nucleotide sequence ID" value="NZ_FLQR01000008.1"/>
</dbReference>
<dbReference type="AlphaFoldDB" id="A0A1Y5P4J6"/>
<keyword evidence="1" id="KW-1133">Transmembrane helix</keyword>
<feature type="transmembrane region" description="Helical" evidence="1">
    <location>
        <begin position="107"/>
        <end position="132"/>
    </location>
</feature>
<sequence length="360" mass="38607">MNLARLWAIARLELVQRMRTVSWFVLLGIFAALLAGVTLLSFFAFQRTDQSGAAIYSTVVYITLLLVILVSPTLSGNSINGDRDAATLAPVQVTLVTTGEILLGKFLAAWITGLAFAVVAAPFLVIATFAGGVQAGTVLASLVILIVETGIIAAIGIAISGILPRPLFSVAATYLVVAALAIGTVIGYGLVGASITSEATNSYRTAEYDPSTGNPECKDGSEKCWGNPEDMVCGDWQVDTWHVPRFDYVWWMLAANPFVILADATPTQFDGQGNAVDAFGMVKYGVRSAQLPPDLDQRWDECAPYEEQMMPTAREVIGKTVPSWFVGLGVQIALAAALLWWAWARTRTPARHLPPGTRIA</sequence>
<feature type="transmembrane region" description="Helical" evidence="1">
    <location>
        <begin position="21"/>
        <end position="45"/>
    </location>
</feature>
<proteinExistence type="predicted"/>
<gene>
    <name evidence="2" type="ORF">MIPYR_40242</name>
</gene>